<evidence type="ECO:0000256" key="3">
    <source>
        <dbReference type="ARBA" id="ARBA00022989"/>
    </source>
</evidence>
<sequence>MTPVRLVARPMLASMFVLGGVNALKNADALAAKARPVIDRLTHTADQATPDDVPVTRDAKKVVQLNAAAQIGAGLALATGRAPRLSAMVLAASLVPTTAAGHRFWEESDPTTRTQQKLHFTKNVSMLGGLLIAAVDTEGKPGVAWRAKRAVTDVKREAKHLRREAKQQARLAAKSVTS</sequence>
<keyword evidence="2" id="KW-0812">Transmembrane</keyword>
<evidence type="ECO:0000313" key="6">
    <source>
        <dbReference type="EMBL" id="RYU09993.1"/>
    </source>
</evidence>
<feature type="signal peptide" evidence="5">
    <location>
        <begin position="1"/>
        <end position="19"/>
    </location>
</feature>
<protein>
    <submittedName>
        <fullName evidence="6">DoxX family protein</fullName>
    </submittedName>
</protein>
<keyword evidence="3" id="KW-1133">Transmembrane helix</keyword>
<keyword evidence="5" id="KW-0732">Signal</keyword>
<feature type="chain" id="PRO_5038533430" evidence="5">
    <location>
        <begin position="20"/>
        <end position="178"/>
    </location>
</feature>
<gene>
    <name evidence="6" type="ORF">ETU37_19360</name>
</gene>
<evidence type="ECO:0000256" key="2">
    <source>
        <dbReference type="ARBA" id="ARBA00022692"/>
    </source>
</evidence>
<proteinExistence type="predicted"/>
<accession>A0A4Q5IVT4</accession>
<organism evidence="6 7">
    <name type="scientific">Nocardioides iriomotensis</name>
    <dbReference type="NCBI Taxonomy" id="715784"/>
    <lineage>
        <taxon>Bacteria</taxon>
        <taxon>Bacillati</taxon>
        <taxon>Actinomycetota</taxon>
        <taxon>Actinomycetes</taxon>
        <taxon>Propionibacteriales</taxon>
        <taxon>Nocardioidaceae</taxon>
        <taxon>Nocardioides</taxon>
    </lineage>
</organism>
<dbReference type="OrthoDB" id="329282at2"/>
<dbReference type="GO" id="GO:0016020">
    <property type="term" value="C:membrane"/>
    <property type="evidence" value="ECO:0007669"/>
    <property type="project" value="UniProtKB-SubCell"/>
</dbReference>
<dbReference type="AlphaFoldDB" id="A0A4Q5IVT4"/>
<name>A0A4Q5IVT4_9ACTN</name>
<dbReference type="Pfam" id="PF07681">
    <property type="entry name" value="DoxX"/>
    <property type="match status" value="1"/>
</dbReference>
<evidence type="ECO:0000256" key="1">
    <source>
        <dbReference type="ARBA" id="ARBA00004141"/>
    </source>
</evidence>
<evidence type="ECO:0000256" key="5">
    <source>
        <dbReference type="SAM" id="SignalP"/>
    </source>
</evidence>
<dbReference type="RefSeq" id="WP_129988990.1">
    <property type="nucleotide sequence ID" value="NZ_SDPU01000034.1"/>
</dbReference>
<dbReference type="EMBL" id="SDPU01000034">
    <property type="protein sequence ID" value="RYU09993.1"/>
    <property type="molecule type" value="Genomic_DNA"/>
</dbReference>
<dbReference type="Proteomes" id="UP000291189">
    <property type="component" value="Unassembled WGS sequence"/>
</dbReference>
<evidence type="ECO:0000256" key="4">
    <source>
        <dbReference type="ARBA" id="ARBA00023136"/>
    </source>
</evidence>
<keyword evidence="7" id="KW-1185">Reference proteome</keyword>
<dbReference type="InterPro" id="IPR032808">
    <property type="entry name" value="DoxX"/>
</dbReference>
<evidence type="ECO:0000313" key="7">
    <source>
        <dbReference type="Proteomes" id="UP000291189"/>
    </source>
</evidence>
<comment type="caution">
    <text evidence="6">The sequence shown here is derived from an EMBL/GenBank/DDBJ whole genome shotgun (WGS) entry which is preliminary data.</text>
</comment>
<keyword evidence="4" id="KW-0472">Membrane</keyword>
<reference evidence="6 7" key="1">
    <citation type="submission" date="2019-01" db="EMBL/GenBank/DDBJ databases">
        <title>Nocardioides guangzhouensis sp. nov., an actinobacterium isolated from soil.</title>
        <authorList>
            <person name="Fu Y."/>
            <person name="Cai Y."/>
            <person name="Lin Z."/>
            <person name="Chen P."/>
        </authorList>
    </citation>
    <scope>NUCLEOTIDE SEQUENCE [LARGE SCALE GENOMIC DNA]</scope>
    <source>
        <strain evidence="6 7">NBRC 105384</strain>
    </source>
</reference>
<comment type="subcellular location">
    <subcellularLocation>
        <location evidence="1">Membrane</location>
        <topology evidence="1">Multi-pass membrane protein</topology>
    </subcellularLocation>
</comment>